<proteinExistence type="predicted"/>
<name>A0A318Z4V0_ASPNB</name>
<evidence type="ECO:0000313" key="2">
    <source>
        <dbReference type="Proteomes" id="UP000247647"/>
    </source>
</evidence>
<dbReference type="GeneID" id="37120510"/>
<keyword evidence="2" id="KW-1185">Reference proteome</keyword>
<protein>
    <submittedName>
        <fullName evidence="1">Uncharacterized protein</fullName>
    </submittedName>
</protein>
<dbReference type="Proteomes" id="UP000247647">
    <property type="component" value="Unassembled WGS sequence"/>
</dbReference>
<dbReference type="RefSeq" id="XP_025484198.1">
    <property type="nucleotide sequence ID" value="XM_025618054.1"/>
</dbReference>
<dbReference type="EMBL" id="KZ821447">
    <property type="protein sequence ID" value="PYH38720.1"/>
    <property type="molecule type" value="Genomic_DNA"/>
</dbReference>
<evidence type="ECO:0000313" key="1">
    <source>
        <dbReference type="EMBL" id="PYH38720.1"/>
    </source>
</evidence>
<reference evidence="1" key="1">
    <citation type="submission" date="2016-12" db="EMBL/GenBank/DDBJ databases">
        <title>The genomes of Aspergillus section Nigri reveals drivers in fungal speciation.</title>
        <authorList>
            <consortium name="DOE Joint Genome Institute"/>
            <person name="Vesth T.C."/>
            <person name="Nybo J."/>
            <person name="Theobald S."/>
            <person name="Brandl J."/>
            <person name="Frisvad J.C."/>
            <person name="Nielsen K.F."/>
            <person name="Lyhne E.K."/>
            <person name="Kogle M.E."/>
            <person name="Kuo A."/>
            <person name="Riley R."/>
            <person name="Clum A."/>
            <person name="Nolan M."/>
            <person name="Lipzen A."/>
            <person name="Salamov A."/>
            <person name="Henrissat B."/>
            <person name="Wiebenga A."/>
            <person name="De Vries R.P."/>
            <person name="Grigoriev I.V."/>
            <person name="Mortensen U.H."/>
            <person name="Andersen M.R."/>
            <person name="Baker S.E."/>
        </authorList>
    </citation>
    <scope>NUCLEOTIDE SEQUENCE [LARGE SCALE GENOMIC DNA]</scope>
    <source>
        <strain evidence="1">CBS 115656</strain>
    </source>
</reference>
<sequence length="99" mass="11200">MGWLVDKGGQLYTPNTPARSIPLRPLAAFRLPVLLSLWSAWPSSVTQTGRGWGFYNRLYSTFTDMGLCILRYVQVRPTAELSYMVYAHCLAARHCLGVY</sequence>
<accession>A0A318Z4V0</accession>
<organism evidence="1 2">
    <name type="scientific">Aspergillus neoniger (strain CBS 115656)</name>
    <dbReference type="NCBI Taxonomy" id="1448310"/>
    <lineage>
        <taxon>Eukaryota</taxon>
        <taxon>Fungi</taxon>
        <taxon>Dikarya</taxon>
        <taxon>Ascomycota</taxon>
        <taxon>Pezizomycotina</taxon>
        <taxon>Eurotiomycetes</taxon>
        <taxon>Eurotiomycetidae</taxon>
        <taxon>Eurotiales</taxon>
        <taxon>Aspergillaceae</taxon>
        <taxon>Aspergillus</taxon>
        <taxon>Aspergillus subgen. Circumdati</taxon>
    </lineage>
</organism>
<dbReference type="AlphaFoldDB" id="A0A318Z4V0"/>
<gene>
    <name evidence="1" type="ORF">BO87DRAFT_131787</name>
</gene>